<comment type="caution">
    <text evidence="2">The sequence shown here is derived from an EMBL/GenBank/DDBJ whole genome shotgun (WGS) entry which is preliminary data.</text>
</comment>
<protein>
    <submittedName>
        <fullName evidence="2">Uncharacterized protein</fullName>
    </submittedName>
</protein>
<evidence type="ECO:0000313" key="3">
    <source>
        <dbReference type="Proteomes" id="UP000285146"/>
    </source>
</evidence>
<evidence type="ECO:0000256" key="1">
    <source>
        <dbReference type="SAM" id="MobiDB-lite"/>
    </source>
</evidence>
<feature type="region of interest" description="Disordered" evidence="1">
    <location>
        <begin position="82"/>
        <end position="105"/>
    </location>
</feature>
<accession>A0A423X325</accession>
<sequence>MAGFPYYNNTYIRVPTAYSEQAGFEANDLPDYGNYSGNLQRSQSRVSDDTGSFGSPIYPISPGASLDSYDYSLDSNQYVHQQAPRRSAHASMGPHTTSWTDPSVPRYGDSFESQRQITAESPNLHPNRRSADLDRHIKHVHEKPIESYFCDYSRCQRSERVSAAAAASGVAPTLSHENNSSVGTGPFGRKDHCRDHYRTFHKEDLCRRNGKEDPGWFDDRNISTSWWRCTKCLKRVSYQRHGWQCDECEQRLEPERINARKRKMGQGISSRGY</sequence>
<dbReference type="EMBL" id="LKEB01000029">
    <property type="protein sequence ID" value="ROW10066.1"/>
    <property type="molecule type" value="Genomic_DNA"/>
</dbReference>
<proteinExistence type="predicted"/>
<organism evidence="2 3">
    <name type="scientific">Cytospora leucostoma</name>
    <dbReference type="NCBI Taxonomy" id="1230097"/>
    <lineage>
        <taxon>Eukaryota</taxon>
        <taxon>Fungi</taxon>
        <taxon>Dikarya</taxon>
        <taxon>Ascomycota</taxon>
        <taxon>Pezizomycotina</taxon>
        <taxon>Sordariomycetes</taxon>
        <taxon>Sordariomycetidae</taxon>
        <taxon>Diaporthales</taxon>
        <taxon>Cytosporaceae</taxon>
        <taxon>Cytospora</taxon>
    </lineage>
</organism>
<keyword evidence="3" id="KW-1185">Reference proteome</keyword>
<dbReference type="InParanoid" id="A0A423X325"/>
<evidence type="ECO:0000313" key="2">
    <source>
        <dbReference type="EMBL" id="ROW10066.1"/>
    </source>
</evidence>
<gene>
    <name evidence="2" type="ORF">VPNG_06557</name>
</gene>
<dbReference type="AlphaFoldDB" id="A0A423X325"/>
<feature type="compositionally biased region" description="Polar residues" evidence="1">
    <location>
        <begin position="35"/>
        <end position="53"/>
    </location>
</feature>
<dbReference type="Proteomes" id="UP000285146">
    <property type="component" value="Unassembled WGS sequence"/>
</dbReference>
<dbReference type="STRING" id="1230097.A0A423X325"/>
<name>A0A423X325_9PEZI</name>
<dbReference type="OrthoDB" id="2687452at2759"/>
<feature type="region of interest" description="Disordered" evidence="1">
    <location>
        <begin position="34"/>
        <end position="56"/>
    </location>
</feature>
<reference evidence="2 3" key="1">
    <citation type="submission" date="2015-09" db="EMBL/GenBank/DDBJ databases">
        <title>Host preference determinants of Valsa canker pathogens revealed by comparative genomics.</title>
        <authorList>
            <person name="Yin Z."/>
            <person name="Huang L."/>
        </authorList>
    </citation>
    <scope>NUCLEOTIDE SEQUENCE [LARGE SCALE GENOMIC DNA]</scope>
    <source>
        <strain evidence="2 3">SXYLt</strain>
    </source>
</reference>